<accession>A0A4S8KZA0</accession>
<organism evidence="6 7">
    <name type="scientific">Dendrothele bispora (strain CBS 962.96)</name>
    <dbReference type="NCBI Taxonomy" id="1314807"/>
    <lineage>
        <taxon>Eukaryota</taxon>
        <taxon>Fungi</taxon>
        <taxon>Dikarya</taxon>
        <taxon>Basidiomycota</taxon>
        <taxon>Agaricomycotina</taxon>
        <taxon>Agaricomycetes</taxon>
        <taxon>Agaricomycetidae</taxon>
        <taxon>Agaricales</taxon>
        <taxon>Agaricales incertae sedis</taxon>
        <taxon>Dendrothele</taxon>
    </lineage>
</organism>
<dbReference type="InterPro" id="IPR020946">
    <property type="entry name" value="Flavin_mOase-like"/>
</dbReference>
<proteinExistence type="inferred from homology"/>
<evidence type="ECO:0000256" key="1">
    <source>
        <dbReference type="ARBA" id="ARBA00009183"/>
    </source>
</evidence>
<keyword evidence="4" id="KW-0521">NADP</keyword>
<keyword evidence="5" id="KW-0560">Oxidoreductase</keyword>
<keyword evidence="7" id="KW-1185">Reference proteome</keyword>
<dbReference type="GO" id="GO:0050661">
    <property type="term" value="F:NADP binding"/>
    <property type="evidence" value="ECO:0007669"/>
    <property type="project" value="InterPro"/>
</dbReference>
<dbReference type="GO" id="GO:0004499">
    <property type="term" value="F:N,N-dimethylaniline monooxygenase activity"/>
    <property type="evidence" value="ECO:0007669"/>
    <property type="project" value="InterPro"/>
</dbReference>
<reference evidence="6 7" key="1">
    <citation type="journal article" date="2019" name="Nat. Ecol. Evol.">
        <title>Megaphylogeny resolves global patterns of mushroom evolution.</title>
        <authorList>
            <person name="Varga T."/>
            <person name="Krizsan K."/>
            <person name="Foldi C."/>
            <person name="Dima B."/>
            <person name="Sanchez-Garcia M."/>
            <person name="Sanchez-Ramirez S."/>
            <person name="Szollosi G.J."/>
            <person name="Szarkandi J.G."/>
            <person name="Papp V."/>
            <person name="Albert L."/>
            <person name="Andreopoulos W."/>
            <person name="Angelini C."/>
            <person name="Antonin V."/>
            <person name="Barry K.W."/>
            <person name="Bougher N.L."/>
            <person name="Buchanan P."/>
            <person name="Buyck B."/>
            <person name="Bense V."/>
            <person name="Catcheside P."/>
            <person name="Chovatia M."/>
            <person name="Cooper J."/>
            <person name="Damon W."/>
            <person name="Desjardin D."/>
            <person name="Finy P."/>
            <person name="Geml J."/>
            <person name="Haridas S."/>
            <person name="Hughes K."/>
            <person name="Justo A."/>
            <person name="Karasinski D."/>
            <person name="Kautmanova I."/>
            <person name="Kiss B."/>
            <person name="Kocsube S."/>
            <person name="Kotiranta H."/>
            <person name="LaButti K.M."/>
            <person name="Lechner B.E."/>
            <person name="Liimatainen K."/>
            <person name="Lipzen A."/>
            <person name="Lukacs Z."/>
            <person name="Mihaltcheva S."/>
            <person name="Morgado L.N."/>
            <person name="Niskanen T."/>
            <person name="Noordeloos M.E."/>
            <person name="Ohm R.A."/>
            <person name="Ortiz-Santana B."/>
            <person name="Ovrebo C."/>
            <person name="Racz N."/>
            <person name="Riley R."/>
            <person name="Savchenko A."/>
            <person name="Shiryaev A."/>
            <person name="Soop K."/>
            <person name="Spirin V."/>
            <person name="Szebenyi C."/>
            <person name="Tomsovsky M."/>
            <person name="Tulloss R.E."/>
            <person name="Uehling J."/>
            <person name="Grigoriev I.V."/>
            <person name="Vagvolgyi C."/>
            <person name="Papp T."/>
            <person name="Martin F.M."/>
            <person name="Miettinen O."/>
            <person name="Hibbett D.S."/>
            <person name="Nagy L.G."/>
        </authorList>
    </citation>
    <scope>NUCLEOTIDE SEQUENCE [LARGE SCALE GENOMIC DNA]</scope>
    <source>
        <strain evidence="6 7">CBS 962.96</strain>
    </source>
</reference>
<dbReference type="AlphaFoldDB" id="A0A4S8KZA0"/>
<dbReference type="InterPro" id="IPR000960">
    <property type="entry name" value="Flavin_mOase"/>
</dbReference>
<evidence type="ECO:0000313" key="7">
    <source>
        <dbReference type="Proteomes" id="UP000297245"/>
    </source>
</evidence>
<dbReference type="Gene3D" id="3.50.50.60">
    <property type="entry name" value="FAD/NAD(P)-binding domain"/>
    <property type="match status" value="2"/>
</dbReference>
<evidence type="ECO:0000313" key="6">
    <source>
        <dbReference type="EMBL" id="THU81419.1"/>
    </source>
</evidence>
<evidence type="ECO:0000256" key="3">
    <source>
        <dbReference type="ARBA" id="ARBA00022827"/>
    </source>
</evidence>
<sequence>MIYLQRRALVIGAGPAGLATLRNLVQLGRFDRVELVERRDSIGGVWYIDDPDFVFAEEKQRPRWPSPAYPGLVGDVLPEFLSFSGHPFPRPSTSPEEPFPSLSETQEYLQAFAKPFVDNGSIRLNMEVSRVEELPNEAGWRVVMKDWNDGLGEEREERWDAVAVCIGCHDNASWPDIDGLDALRHKGLALHAKSWRGAEGFEKKRVLVVEGQNSTLDMATPLSNLSQIPVYRSALQSVKIPCLPNPRVEDTPPLKSLRSDLHASFDQNGFHAIEEESEKATATLADGTEIVGIDVVFVDTGYIPHSEMVHVLPQDGKRPPVPLSSLATSMDARTSRIPFLHRHILYAYNPTLAFIGSATASLPFVMADISSLWLTLAWNGEIKIPSTPNERLRFEYELLMDIEAKSRDKMGRVTSSSTTYSTLGEREIQYAASLRKDVVDIRPELGKVLLTWDKELEKAKDDMFLMKIKSLEWAKRKRSKILYEAI</sequence>
<dbReference type="EMBL" id="ML179811">
    <property type="protein sequence ID" value="THU81419.1"/>
    <property type="molecule type" value="Genomic_DNA"/>
</dbReference>
<keyword evidence="3" id="KW-0274">FAD</keyword>
<gene>
    <name evidence="6" type="ORF">K435DRAFT_785023</name>
</gene>
<evidence type="ECO:0000256" key="5">
    <source>
        <dbReference type="ARBA" id="ARBA00023002"/>
    </source>
</evidence>
<dbReference type="SUPFAM" id="SSF51905">
    <property type="entry name" value="FAD/NAD(P)-binding domain"/>
    <property type="match status" value="1"/>
</dbReference>
<dbReference type="InterPro" id="IPR036188">
    <property type="entry name" value="FAD/NAD-bd_sf"/>
</dbReference>
<dbReference type="PANTHER" id="PTHR23023">
    <property type="entry name" value="DIMETHYLANILINE MONOOXYGENASE"/>
    <property type="match status" value="1"/>
</dbReference>
<dbReference type="PRINTS" id="PR00370">
    <property type="entry name" value="FMOXYGENASE"/>
</dbReference>
<evidence type="ECO:0000256" key="4">
    <source>
        <dbReference type="ARBA" id="ARBA00022857"/>
    </source>
</evidence>
<dbReference type="InterPro" id="IPR050346">
    <property type="entry name" value="FMO-like"/>
</dbReference>
<comment type="similarity">
    <text evidence="1">Belongs to the FMO family.</text>
</comment>
<name>A0A4S8KZA0_DENBC</name>
<evidence type="ECO:0000256" key="2">
    <source>
        <dbReference type="ARBA" id="ARBA00022630"/>
    </source>
</evidence>
<dbReference type="Proteomes" id="UP000297245">
    <property type="component" value="Unassembled WGS sequence"/>
</dbReference>
<keyword evidence="2" id="KW-0285">Flavoprotein</keyword>
<dbReference type="Pfam" id="PF00743">
    <property type="entry name" value="FMO-like"/>
    <property type="match status" value="1"/>
</dbReference>
<dbReference type="GO" id="GO:0050660">
    <property type="term" value="F:flavin adenine dinucleotide binding"/>
    <property type="evidence" value="ECO:0007669"/>
    <property type="project" value="InterPro"/>
</dbReference>
<dbReference type="OrthoDB" id="66881at2759"/>
<protein>
    <submittedName>
        <fullName evidence="6">FAD/NAD(P)-binding domain-containing protein</fullName>
    </submittedName>
</protein>